<dbReference type="GO" id="GO:0008270">
    <property type="term" value="F:zinc ion binding"/>
    <property type="evidence" value="ECO:0007669"/>
    <property type="project" value="UniProtKB-KW"/>
</dbReference>
<feature type="domain" description="PH" evidence="9">
    <location>
        <begin position="331"/>
        <end position="437"/>
    </location>
</feature>
<dbReference type="GO" id="GO:0005737">
    <property type="term" value="C:cytoplasm"/>
    <property type="evidence" value="ECO:0007669"/>
    <property type="project" value="UniProtKB-SubCell"/>
</dbReference>
<comment type="subcellular location">
    <subcellularLocation>
        <location evidence="1">Cytoplasm</location>
    </subcellularLocation>
</comment>
<evidence type="ECO:0000259" key="10">
    <source>
        <dbReference type="PROSITE" id="PS50115"/>
    </source>
</evidence>
<dbReference type="InterPro" id="IPR037851">
    <property type="entry name" value="PH2_ADAP"/>
</dbReference>
<dbReference type="PROSITE" id="PS50115">
    <property type="entry name" value="ARFGAP"/>
    <property type="match status" value="1"/>
</dbReference>
<evidence type="ECO:0000256" key="8">
    <source>
        <dbReference type="PROSITE-ProRule" id="PRU00288"/>
    </source>
</evidence>
<keyword evidence="12" id="KW-1185">Reference proteome</keyword>
<evidence type="ECO:0000256" key="1">
    <source>
        <dbReference type="ARBA" id="ARBA00004496"/>
    </source>
</evidence>
<dbReference type="CDD" id="cd01251">
    <property type="entry name" value="PH2_ADAP"/>
    <property type="match status" value="1"/>
</dbReference>
<dbReference type="GO" id="GO:0007507">
    <property type="term" value="P:heart development"/>
    <property type="evidence" value="ECO:0007669"/>
    <property type="project" value="Ensembl"/>
</dbReference>
<dbReference type="InterPro" id="IPR037849">
    <property type="entry name" value="PH1_ADAP"/>
</dbReference>
<dbReference type="SUPFAM" id="SSF57863">
    <property type="entry name" value="ArfGap/RecO-like zinc finger"/>
    <property type="match status" value="1"/>
</dbReference>
<keyword evidence="7" id="KW-0862">Zinc</keyword>
<evidence type="ECO:0000256" key="3">
    <source>
        <dbReference type="ARBA" id="ARBA00022490"/>
    </source>
</evidence>
<keyword evidence="6 8" id="KW-0863">Zinc-finger</keyword>
<keyword evidence="5" id="KW-0677">Repeat</keyword>
<dbReference type="FunFam" id="2.30.29.30:FF:000099">
    <property type="entry name" value="Arf-GAP with dual PH domain-containing protein 1"/>
    <property type="match status" value="1"/>
</dbReference>
<reference evidence="11 12" key="1">
    <citation type="journal article" date="2010" name="Nature">
        <title>The genome of a songbird.</title>
        <authorList>
            <person name="Warren W.C."/>
            <person name="Clayton D.F."/>
            <person name="Ellegren H."/>
            <person name="Arnold A.P."/>
            <person name="Hillier L.W."/>
            <person name="Kunstner A."/>
            <person name="Searle S."/>
            <person name="White S."/>
            <person name="Vilella A.J."/>
            <person name="Fairley S."/>
            <person name="Heger A."/>
            <person name="Kong L."/>
            <person name="Ponting C.P."/>
            <person name="Jarvis E.D."/>
            <person name="Mello C.V."/>
            <person name="Minx P."/>
            <person name="Lovell P."/>
            <person name="Velho T.A."/>
            <person name="Ferris M."/>
            <person name="Balakrishnan C.N."/>
            <person name="Sinha S."/>
            <person name="Blatti C."/>
            <person name="London S.E."/>
            <person name="Li Y."/>
            <person name="Lin Y.C."/>
            <person name="George J."/>
            <person name="Sweedler J."/>
            <person name="Southey B."/>
            <person name="Gunaratne P."/>
            <person name="Watson M."/>
            <person name="Nam K."/>
            <person name="Backstrom N."/>
            <person name="Smeds L."/>
            <person name="Nabholz B."/>
            <person name="Itoh Y."/>
            <person name="Whitney O."/>
            <person name="Pfenning A.R."/>
            <person name="Howard J."/>
            <person name="Volker M."/>
            <person name="Skinner B.M."/>
            <person name="Griffin D.K."/>
            <person name="Ye L."/>
            <person name="McLaren W.M."/>
            <person name="Flicek P."/>
            <person name="Quesada V."/>
            <person name="Velasco G."/>
            <person name="Lopez-Otin C."/>
            <person name="Puente X.S."/>
            <person name="Olender T."/>
            <person name="Lancet D."/>
            <person name="Smit A.F."/>
            <person name="Hubley R."/>
            <person name="Konkel M.K."/>
            <person name="Walker J.A."/>
            <person name="Batzer M.A."/>
            <person name="Gu W."/>
            <person name="Pollock D.D."/>
            <person name="Chen L."/>
            <person name="Cheng Z."/>
            <person name="Eichler E.E."/>
            <person name="Stapley J."/>
            <person name="Slate J."/>
            <person name="Ekblom R."/>
            <person name="Birkhead T."/>
            <person name="Burke T."/>
            <person name="Burt D."/>
            <person name="Scharff C."/>
            <person name="Adam I."/>
            <person name="Richard H."/>
            <person name="Sultan M."/>
            <person name="Soldatov A."/>
            <person name="Lehrach H."/>
            <person name="Edwards S.V."/>
            <person name="Yang S.P."/>
            <person name="Li X."/>
            <person name="Graves T."/>
            <person name="Fulton L."/>
            <person name="Nelson J."/>
            <person name="Chinwalla A."/>
            <person name="Hou S."/>
            <person name="Mardis E.R."/>
            <person name="Wilson R.K."/>
        </authorList>
    </citation>
    <scope>NUCLEOTIDE SEQUENCE [LARGE SCALE GENOMIC DNA]</scope>
</reference>
<evidence type="ECO:0000313" key="12">
    <source>
        <dbReference type="Proteomes" id="UP000007754"/>
    </source>
</evidence>
<keyword evidence="2" id="KW-0343">GTPase activation</keyword>
<dbReference type="Gene3D" id="1.10.220.150">
    <property type="entry name" value="Arf GTPase activating protein"/>
    <property type="match status" value="1"/>
</dbReference>
<evidence type="ECO:0000256" key="5">
    <source>
        <dbReference type="ARBA" id="ARBA00022737"/>
    </source>
</evidence>
<dbReference type="SMART" id="SM00233">
    <property type="entry name" value="PH"/>
    <property type="match status" value="2"/>
</dbReference>
<evidence type="ECO:0000256" key="6">
    <source>
        <dbReference type="ARBA" id="ARBA00022771"/>
    </source>
</evidence>
<dbReference type="Pfam" id="PF00169">
    <property type="entry name" value="PH"/>
    <property type="match status" value="2"/>
</dbReference>
<dbReference type="GO" id="GO:0005547">
    <property type="term" value="F:phosphatidylinositol-3,4,5-trisphosphate binding"/>
    <property type="evidence" value="ECO:0007669"/>
    <property type="project" value="Ensembl"/>
</dbReference>
<feature type="domain" description="Arf-GAP" evidence="10">
    <location>
        <begin position="83"/>
        <end position="197"/>
    </location>
</feature>
<dbReference type="GO" id="GO:0005886">
    <property type="term" value="C:plasma membrane"/>
    <property type="evidence" value="ECO:0007669"/>
    <property type="project" value="Ensembl"/>
</dbReference>
<dbReference type="STRING" id="59729.ENSTGUP00000005080"/>
<dbReference type="Proteomes" id="UP000007754">
    <property type="component" value="Chromosome 18"/>
</dbReference>
<dbReference type="FunFam" id="1.10.220.150:FF:000011">
    <property type="entry name" value="Arf-GAP with dual PH domain-containing protein 1"/>
    <property type="match status" value="1"/>
</dbReference>
<evidence type="ECO:0000259" key="9">
    <source>
        <dbReference type="PROSITE" id="PS50003"/>
    </source>
</evidence>
<dbReference type="CTD" id="55803"/>
<dbReference type="GeneTree" id="ENSGT00940000156498"/>
<dbReference type="InterPro" id="IPR038508">
    <property type="entry name" value="ArfGAP_dom_sf"/>
</dbReference>
<dbReference type="InParanoid" id="H0Z3D7"/>
<dbReference type="PANTHER" id="PTHR46021:SF6">
    <property type="entry name" value="ARF-GAP WITH DUAL PH DOMAIN-CONTAINING PROTEIN 2"/>
    <property type="match status" value="1"/>
</dbReference>
<evidence type="ECO:0000313" key="11">
    <source>
        <dbReference type="Ensembl" id="ENSTGUP00000005080.2"/>
    </source>
</evidence>
<organism evidence="11 12">
    <name type="scientific">Taeniopygia guttata</name>
    <name type="common">Zebra finch</name>
    <name type="synonym">Poephila guttata</name>
    <dbReference type="NCBI Taxonomy" id="59729"/>
    <lineage>
        <taxon>Eukaryota</taxon>
        <taxon>Metazoa</taxon>
        <taxon>Chordata</taxon>
        <taxon>Craniata</taxon>
        <taxon>Vertebrata</taxon>
        <taxon>Euteleostomi</taxon>
        <taxon>Archelosauria</taxon>
        <taxon>Archosauria</taxon>
        <taxon>Dinosauria</taxon>
        <taxon>Saurischia</taxon>
        <taxon>Theropoda</taxon>
        <taxon>Coelurosauria</taxon>
        <taxon>Aves</taxon>
        <taxon>Neognathae</taxon>
        <taxon>Neoaves</taxon>
        <taxon>Telluraves</taxon>
        <taxon>Australaves</taxon>
        <taxon>Passeriformes</taxon>
        <taxon>Passeroidea</taxon>
        <taxon>Estrildidae</taxon>
        <taxon>Estrildinae</taxon>
        <taxon>Taeniopygia</taxon>
    </lineage>
</organism>
<dbReference type="SMART" id="SM00105">
    <property type="entry name" value="ArfGap"/>
    <property type="match status" value="1"/>
</dbReference>
<dbReference type="OrthoDB" id="73919at2759"/>
<protein>
    <submittedName>
        <fullName evidence="11">ArfGAP with dual PH domains 2</fullName>
    </submittedName>
</protein>
<dbReference type="InterPro" id="IPR001849">
    <property type="entry name" value="PH_domain"/>
</dbReference>
<dbReference type="PROSITE" id="PS50003">
    <property type="entry name" value="PH_DOMAIN"/>
    <property type="match status" value="2"/>
</dbReference>
<evidence type="ECO:0000256" key="7">
    <source>
        <dbReference type="ARBA" id="ARBA00022833"/>
    </source>
</evidence>
<dbReference type="SUPFAM" id="SSF50729">
    <property type="entry name" value="PH domain-like"/>
    <property type="match status" value="2"/>
</dbReference>
<dbReference type="GO" id="GO:1902936">
    <property type="term" value="F:phosphatidylinositol bisphosphate binding"/>
    <property type="evidence" value="ECO:0007669"/>
    <property type="project" value="InterPro"/>
</dbReference>
<dbReference type="CDD" id="cd13252">
    <property type="entry name" value="PH1_ADAP"/>
    <property type="match status" value="1"/>
</dbReference>
<proteinExistence type="predicted"/>
<dbReference type="KEGG" id="tgu:100222027"/>
<dbReference type="Gene3D" id="2.30.29.30">
    <property type="entry name" value="Pleckstrin-homology domain (PH domain)/Phosphotyrosine-binding domain (PTB)"/>
    <property type="match status" value="2"/>
</dbReference>
<feature type="domain" description="PH" evidence="9">
    <location>
        <begin position="209"/>
        <end position="309"/>
    </location>
</feature>
<reference evidence="11" key="3">
    <citation type="submission" date="2025-09" db="UniProtKB">
        <authorList>
            <consortium name="Ensembl"/>
        </authorList>
    </citation>
    <scope>IDENTIFICATION</scope>
</reference>
<dbReference type="AlphaFoldDB" id="H0Z3D7"/>
<dbReference type="GO" id="GO:0005096">
    <property type="term" value="F:GTPase activator activity"/>
    <property type="evidence" value="ECO:0007669"/>
    <property type="project" value="UniProtKB-KW"/>
</dbReference>
<name>H0Z3D7_TAEGU</name>
<keyword evidence="4" id="KW-0479">Metal-binding</keyword>
<evidence type="ECO:0000256" key="2">
    <source>
        <dbReference type="ARBA" id="ARBA00022468"/>
    </source>
</evidence>
<dbReference type="FunFam" id="2.30.29.30:FF:000080">
    <property type="entry name" value="Arf-GAP with dual PH domain-containing protein 1"/>
    <property type="match status" value="1"/>
</dbReference>
<dbReference type="FunCoup" id="H0Z3D7">
    <property type="interactions" value="37"/>
</dbReference>
<gene>
    <name evidence="11" type="primary">ADAP2</name>
</gene>
<dbReference type="GO" id="GO:0043533">
    <property type="term" value="F:inositol 1,3,4,5 tetrakisphosphate binding"/>
    <property type="evidence" value="ECO:0007669"/>
    <property type="project" value="Ensembl"/>
</dbReference>
<dbReference type="Pfam" id="PF01412">
    <property type="entry name" value="ArfGap"/>
    <property type="match status" value="1"/>
</dbReference>
<sequence>MKCQRRNFGLVPGKLPGTGPGWGRWAGARGPGRGERALRTACRRRGRGVPGAGAVPVLHFPAGPSLPQTPRRAPAAMDYDRNKALLLELQRAAGTGNDRCADCGEPDPEWASYKLGIFICLNCSGIHRNLPEISRVKSLRLDFWESNLIEFMRNHGNLWAKAKYEAKVPPYYYIPKSHDCLVLRQQWIRAKYERGEFLDTGVCHDPCSAGSREGCLWKLGKGHRQFQKRQFLLSAREGVMKYYSKESKGPKAVISVETLNAMFQVEKTGHSHGLQITYITDGQTRNLFVYHESGKEIVDWFNAIRAARYHYLRTTFPNVPEPELIPRITRNFVKEGYMEKTGPKQKEAFKVRWFCLDSQERNLLYFKNPLDAFAQGQVFIGRRDEGYEVRDYLPQKVWMKKKKPVITLVTPVREFVFICENDKKQREWMDALNGVITQP</sequence>
<dbReference type="PANTHER" id="PTHR46021">
    <property type="entry name" value="ARF-GAP WITH DUAL PH DOMAIN-CONTAINING PROTEIN 1-LIKE PROTEIN"/>
    <property type="match status" value="1"/>
</dbReference>
<accession>H0Z3D7</accession>
<dbReference type="Ensembl" id="ENSTGUT00000005130.2">
    <property type="protein sequence ID" value="ENSTGUP00000005080.2"/>
    <property type="gene ID" value="ENSTGUG00000004917.2"/>
</dbReference>
<dbReference type="InterPro" id="IPR001164">
    <property type="entry name" value="ArfGAP_dom"/>
</dbReference>
<keyword evidence="3" id="KW-0963">Cytoplasm</keyword>
<dbReference type="OMA" id="CENDKEQ"/>
<dbReference type="HOGENOM" id="CLU_061583_0_0_1"/>
<reference evidence="11" key="2">
    <citation type="submission" date="2025-08" db="UniProtKB">
        <authorList>
            <consortium name="Ensembl"/>
        </authorList>
    </citation>
    <scope>IDENTIFICATION</scope>
</reference>
<dbReference type="PRINTS" id="PR00405">
    <property type="entry name" value="REVINTRACTNG"/>
</dbReference>
<dbReference type="InterPro" id="IPR011993">
    <property type="entry name" value="PH-like_dom_sf"/>
</dbReference>
<dbReference type="InterPro" id="IPR052589">
    <property type="entry name" value="Arf-GAP_dual-PH_domain"/>
</dbReference>
<evidence type="ECO:0000256" key="4">
    <source>
        <dbReference type="ARBA" id="ARBA00022723"/>
    </source>
</evidence>
<dbReference type="InterPro" id="IPR037278">
    <property type="entry name" value="ARFGAP/RecO"/>
</dbReference>